<dbReference type="CDD" id="cd11374">
    <property type="entry name" value="CE4_u10"/>
    <property type="match status" value="1"/>
</dbReference>
<dbReference type="InterPro" id="IPR018763">
    <property type="entry name" value="DUF2334"/>
</dbReference>
<dbReference type="SUPFAM" id="SSF88713">
    <property type="entry name" value="Glycoside hydrolase/deacetylase"/>
    <property type="match status" value="1"/>
</dbReference>
<dbReference type="EMBL" id="NIZW01000034">
    <property type="protein sequence ID" value="PHQ32009.1"/>
    <property type="molecule type" value="Genomic_DNA"/>
</dbReference>
<dbReference type="OrthoDB" id="7421654at2"/>
<evidence type="ECO:0000313" key="2">
    <source>
        <dbReference type="Proteomes" id="UP000225740"/>
    </source>
</evidence>
<gene>
    <name evidence="1" type="ORF">CEE69_27985</name>
</gene>
<keyword evidence="2" id="KW-1185">Reference proteome</keyword>
<dbReference type="Proteomes" id="UP000225740">
    <property type="component" value="Unassembled WGS sequence"/>
</dbReference>
<organism evidence="1 2">
    <name type="scientific">Rhodopirellula bahusiensis</name>
    <dbReference type="NCBI Taxonomy" id="2014065"/>
    <lineage>
        <taxon>Bacteria</taxon>
        <taxon>Pseudomonadati</taxon>
        <taxon>Planctomycetota</taxon>
        <taxon>Planctomycetia</taxon>
        <taxon>Pirellulales</taxon>
        <taxon>Pirellulaceae</taxon>
        <taxon>Rhodopirellula</taxon>
    </lineage>
</organism>
<evidence type="ECO:0000313" key="1">
    <source>
        <dbReference type="EMBL" id="PHQ32009.1"/>
    </source>
</evidence>
<reference evidence="1 2" key="1">
    <citation type="submission" date="2017-06" db="EMBL/GenBank/DDBJ databases">
        <title>Description of Rhodopirellula bahusiensis sp. nov.</title>
        <authorList>
            <person name="Kizina J."/>
            <person name="Harder J."/>
        </authorList>
    </citation>
    <scope>NUCLEOTIDE SEQUENCE [LARGE SCALE GENOMIC DNA]</scope>
    <source>
        <strain evidence="1 2">SWK21</strain>
    </source>
</reference>
<dbReference type="GO" id="GO:0005975">
    <property type="term" value="P:carbohydrate metabolic process"/>
    <property type="evidence" value="ECO:0007669"/>
    <property type="project" value="InterPro"/>
</dbReference>
<dbReference type="RefSeq" id="WP_099263880.1">
    <property type="nucleotide sequence ID" value="NZ_NIZW01000034.1"/>
</dbReference>
<proteinExistence type="predicted"/>
<name>A0A2G1W008_9BACT</name>
<accession>A0A2G1W008</accession>
<dbReference type="InterPro" id="IPR011330">
    <property type="entry name" value="Glyco_hydro/deAcase_b/a-brl"/>
</dbReference>
<protein>
    <submittedName>
        <fullName evidence="1">DUF2334 domain-containing protein</fullName>
    </submittedName>
</protein>
<comment type="caution">
    <text evidence="1">The sequence shown here is derived from an EMBL/GenBank/DDBJ whole genome shotgun (WGS) entry which is preliminary data.</text>
</comment>
<dbReference type="AlphaFoldDB" id="A0A2G1W008"/>
<sequence length="242" mass="27339">MIALRESQRALFSIHDVMPGTMDDVGELLGLCRGHGVDKVTLLVVPGCKWQSADLRQLLTWQAMGCELAGHGWGHRCQSIRGLKHRLHSFLLSRDVAEHLSLDERGIVRLMSDCAQWFSCNGLGCPELYVPPAWAFGRVRHAMLTELPFSMIETLSGVRSIRQSRQQLLPLLGFEADTWARESALRSFNSLNRKAANLSKKPVRVAIHPQDHRLRLSQQLNETLGHPWKPVSYRQMMVDGTN</sequence>
<dbReference type="GeneID" id="90611713"/>
<dbReference type="Pfam" id="PF10096">
    <property type="entry name" value="DUF2334"/>
    <property type="match status" value="1"/>
</dbReference>